<proteinExistence type="predicted"/>
<feature type="compositionally biased region" description="Acidic residues" evidence="1">
    <location>
        <begin position="1"/>
        <end position="11"/>
    </location>
</feature>
<evidence type="ECO:0000313" key="3">
    <source>
        <dbReference type="Proteomes" id="UP000886934"/>
    </source>
</evidence>
<evidence type="ECO:0000313" key="2">
    <source>
        <dbReference type="EMBL" id="GJA62319.1"/>
    </source>
</evidence>
<organism evidence="2 3">
    <name type="scientific">Aeromonas caviae</name>
    <name type="common">Aeromonas punctata</name>
    <dbReference type="NCBI Taxonomy" id="648"/>
    <lineage>
        <taxon>Bacteria</taxon>
        <taxon>Pseudomonadati</taxon>
        <taxon>Pseudomonadota</taxon>
        <taxon>Gammaproteobacteria</taxon>
        <taxon>Aeromonadales</taxon>
        <taxon>Aeromonadaceae</taxon>
        <taxon>Aeromonas</taxon>
    </lineage>
</organism>
<accession>A0AA37FSV7</accession>
<comment type="caution">
    <text evidence="2">The sequence shown here is derived from an EMBL/GenBank/DDBJ whole genome shotgun (WGS) entry which is preliminary data.</text>
</comment>
<evidence type="ECO:0000256" key="1">
    <source>
        <dbReference type="SAM" id="MobiDB-lite"/>
    </source>
</evidence>
<dbReference type="RefSeq" id="WP_128296135.1">
    <property type="nucleotide sequence ID" value="NZ_BPND01000009.1"/>
</dbReference>
<reference evidence="2" key="1">
    <citation type="submission" date="2021-07" db="EMBL/GenBank/DDBJ databases">
        <title>Draft genome sequence of carbapenem-resistant Aeromonas spp. in Japan.</title>
        <authorList>
            <person name="Maehana S."/>
            <person name="Suzuki M."/>
            <person name="Kitasato H."/>
        </authorList>
    </citation>
    <scope>NUCLEOTIDE SEQUENCE</scope>
    <source>
        <strain evidence="2">KAM351</strain>
    </source>
</reference>
<name>A0AA37FSV7_AERCA</name>
<sequence>MTDLFELEAPLDDQGTTEAGPAHMRPSAPLSQLARHWEAARGEFDCANMFAGHPDIESHIAELLALGAIRAVYWLALGSGEVALAREIAEWWADCEPLHGLGETIK</sequence>
<gene>
    <name evidence="2" type="ORF">KAM351_09300</name>
</gene>
<dbReference type="EMBL" id="BPNN01000009">
    <property type="protein sequence ID" value="GJA62319.1"/>
    <property type="molecule type" value="Genomic_DNA"/>
</dbReference>
<dbReference type="Proteomes" id="UP000886934">
    <property type="component" value="Unassembled WGS sequence"/>
</dbReference>
<feature type="region of interest" description="Disordered" evidence="1">
    <location>
        <begin position="1"/>
        <end position="26"/>
    </location>
</feature>
<protein>
    <submittedName>
        <fullName evidence="2">Uncharacterized protein</fullName>
    </submittedName>
</protein>
<dbReference type="AlphaFoldDB" id="A0AA37FSV7"/>